<dbReference type="AlphaFoldDB" id="A0A9P1DAY2"/>
<name>A0A9P1DAY2_9DINO</name>
<comment type="caution">
    <text evidence="1">The sequence shown here is derived from an EMBL/GenBank/DDBJ whole genome shotgun (WGS) entry which is preliminary data.</text>
</comment>
<proteinExistence type="predicted"/>
<dbReference type="EMBL" id="CAMXCT010004013">
    <property type="protein sequence ID" value="CAI4007329.1"/>
    <property type="molecule type" value="Genomic_DNA"/>
</dbReference>
<evidence type="ECO:0000313" key="3">
    <source>
        <dbReference type="EMBL" id="CAL4794641.1"/>
    </source>
</evidence>
<dbReference type="GO" id="GO:0032259">
    <property type="term" value="P:methylation"/>
    <property type="evidence" value="ECO:0007669"/>
    <property type="project" value="UniProtKB-KW"/>
</dbReference>
<reference evidence="1" key="1">
    <citation type="submission" date="2022-10" db="EMBL/GenBank/DDBJ databases">
        <authorList>
            <person name="Chen Y."/>
            <person name="Dougan E. K."/>
            <person name="Chan C."/>
            <person name="Rhodes N."/>
            <person name="Thang M."/>
        </authorList>
    </citation>
    <scope>NUCLEOTIDE SEQUENCE</scope>
</reference>
<dbReference type="EMBL" id="CAMXCT020004013">
    <property type="protein sequence ID" value="CAL1160704.1"/>
    <property type="molecule type" value="Genomic_DNA"/>
</dbReference>
<evidence type="ECO:0000313" key="4">
    <source>
        <dbReference type="Proteomes" id="UP001152797"/>
    </source>
</evidence>
<keyword evidence="3" id="KW-0489">Methyltransferase</keyword>
<protein>
    <submittedName>
        <fullName evidence="3">Modification methylase NgoBI</fullName>
    </submittedName>
</protein>
<keyword evidence="3" id="KW-0808">Transferase</keyword>
<accession>A0A9P1DAY2</accession>
<dbReference type="GO" id="GO:0008168">
    <property type="term" value="F:methyltransferase activity"/>
    <property type="evidence" value="ECO:0007669"/>
    <property type="project" value="UniProtKB-KW"/>
</dbReference>
<dbReference type="OrthoDB" id="430196at2759"/>
<organism evidence="1">
    <name type="scientific">Cladocopium goreaui</name>
    <dbReference type="NCBI Taxonomy" id="2562237"/>
    <lineage>
        <taxon>Eukaryota</taxon>
        <taxon>Sar</taxon>
        <taxon>Alveolata</taxon>
        <taxon>Dinophyceae</taxon>
        <taxon>Suessiales</taxon>
        <taxon>Symbiodiniaceae</taxon>
        <taxon>Cladocopium</taxon>
    </lineage>
</organism>
<dbReference type="Proteomes" id="UP001152797">
    <property type="component" value="Unassembled WGS sequence"/>
</dbReference>
<dbReference type="EMBL" id="CAMXCT030004013">
    <property type="protein sequence ID" value="CAL4794641.1"/>
    <property type="molecule type" value="Genomic_DNA"/>
</dbReference>
<evidence type="ECO:0000313" key="1">
    <source>
        <dbReference type="EMBL" id="CAI4007329.1"/>
    </source>
</evidence>
<gene>
    <name evidence="1" type="ORF">C1SCF055_LOCUS32893</name>
</gene>
<reference evidence="2" key="2">
    <citation type="submission" date="2024-04" db="EMBL/GenBank/DDBJ databases">
        <authorList>
            <person name="Chen Y."/>
            <person name="Shah S."/>
            <person name="Dougan E. K."/>
            <person name="Thang M."/>
            <person name="Chan C."/>
        </authorList>
    </citation>
    <scope>NUCLEOTIDE SEQUENCE [LARGE SCALE GENOMIC DNA]</scope>
</reference>
<evidence type="ECO:0000313" key="2">
    <source>
        <dbReference type="EMBL" id="CAL1160704.1"/>
    </source>
</evidence>
<sequence>MQSSCIHQHSRGTVHRIATNLFLEPDRPVSELLPYDMDDQTLFRGSVPQASDWLRLSRMIQVMAWVLRSQRLKRLKAAASISISVDDRAEFRLVRYRCSYDSPESFAAACSEEEKLDLPFLNSSSKLEDWCALKAPVHDGVLAVIRSGGNVKSNTIASHDADKSERMAQTVMEALRQSCADVDNNVDEALFDEICRKVQHYVSDQGGSAHKCGQLLSRKAELCNFVWVSCDVAHQVRIASKDPLHANDHFKQQWDRLFNAKHALIPDIQNSEVWKSRLISAQKALLRAQAVHAVHAVPAAPACSDASVMLEVDKVMHTFSFAKQRFDSTAVPMMKYCCMLRATAAVCAMQAADERGSKEVRARAQAALQDMTPKNMFRCGLTCDYSTECLAFLRENFDVDDPDPAQTSGIVDAFCQRMRLLFVEGYVLGDAKQVPLASDGQNGRSMTQTVFEQIETPEPIFYGSKVHYLCTRASIQDIRNIMGEMREIVADMLERVQVDLTGDELIHKLMAFILKLNQRLVREFADCAKMLCKLQQAANMNS</sequence>
<keyword evidence="4" id="KW-1185">Reference proteome</keyword>